<feature type="transmembrane region" description="Helical" evidence="1">
    <location>
        <begin position="6"/>
        <end position="27"/>
    </location>
</feature>
<feature type="transmembrane region" description="Helical" evidence="1">
    <location>
        <begin position="87"/>
        <end position="106"/>
    </location>
</feature>
<proteinExistence type="predicted"/>
<keyword evidence="1" id="KW-1133">Transmembrane helix</keyword>
<reference evidence="3" key="2">
    <citation type="submission" date="2021-04" db="EMBL/GenBank/DDBJ databases">
        <title>Taxonomy of Flavobacteriaceae bacterium ZY171143.</title>
        <authorList>
            <person name="Li F."/>
        </authorList>
    </citation>
    <scope>NUCLEOTIDE SEQUENCE [LARGE SCALE GENOMIC DNA]</scope>
    <source>
        <strain evidence="3">ZY171143</strain>
    </source>
</reference>
<feature type="transmembrane region" description="Helical" evidence="1">
    <location>
        <begin position="62"/>
        <end position="81"/>
    </location>
</feature>
<feature type="transmembrane region" description="Helical" evidence="1">
    <location>
        <begin position="118"/>
        <end position="140"/>
    </location>
</feature>
<keyword evidence="1" id="KW-0812">Transmembrane</keyword>
<sequence>MFFQFIAGLLLLLGIKQFFIFIDLELLDLIASMGKESFSYFADKTDKFGISNKLQQLVKTKIVLGFIAIAINYFILFVLAYKNRLNWNISLLITVVLSLIHFFKLVEIPPISSLQINLILAYMLPAFLALILSIVFYFLAFKTTSK</sequence>
<keyword evidence="1" id="KW-0472">Membrane</keyword>
<keyword evidence="3" id="KW-1185">Reference proteome</keyword>
<reference evidence="2 3" key="1">
    <citation type="journal article" date="2021" name="Int. J. Syst. Evol. Microbiol.">
        <title>Faecalibacter bovis sp. nov., isolated from cow faeces.</title>
        <authorList>
            <person name="Li F."/>
            <person name="Zhao W."/>
            <person name="Hong Q."/>
            <person name="Shao Q."/>
            <person name="Song J."/>
            <person name="Yang S."/>
        </authorList>
    </citation>
    <scope>NUCLEOTIDE SEQUENCE [LARGE SCALE GENOMIC DNA]</scope>
    <source>
        <strain evidence="2 3">ZY171143</strain>
    </source>
</reference>
<evidence type="ECO:0000256" key="1">
    <source>
        <dbReference type="SAM" id="Phobius"/>
    </source>
</evidence>
<gene>
    <name evidence="2" type="ORF">J9309_02425</name>
</gene>
<name>A0ABX7XEC9_9FLAO</name>
<evidence type="ECO:0000313" key="2">
    <source>
        <dbReference type="EMBL" id="QTV06206.1"/>
    </source>
</evidence>
<organism evidence="2 3">
    <name type="scientific">Faecalibacter bovis</name>
    <dbReference type="NCBI Taxonomy" id="2898187"/>
    <lineage>
        <taxon>Bacteria</taxon>
        <taxon>Pseudomonadati</taxon>
        <taxon>Bacteroidota</taxon>
        <taxon>Flavobacteriia</taxon>
        <taxon>Flavobacteriales</taxon>
        <taxon>Weeksellaceae</taxon>
        <taxon>Faecalibacter</taxon>
    </lineage>
</organism>
<dbReference type="RefSeq" id="WP_230476848.1">
    <property type="nucleotide sequence ID" value="NZ_CP072842.1"/>
</dbReference>
<dbReference type="Proteomes" id="UP000672011">
    <property type="component" value="Chromosome"/>
</dbReference>
<accession>A0ABX7XEC9</accession>
<dbReference type="EMBL" id="CP072842">
    <property type="protein sequence ID" value="QTV06206.1"/>
    <property type="molecule type" value="Genomic_DNA"/>
</dbReference>
<protein>
    <submittedName>
        <fullName evidence="2">Uncharacterized protein</fullName>
    </submittedName>
</protein>
<evidence type="ECO:0000313" key="3">
    <source>
        <dbReference type="Proteomes" id="UP000672011"/>
    </source>
</evidence>